<comment type="subcellular location">
    <subcellularLocation>
        <location evidence="1">Nucleus</location>
    </subcellularLocation>
</comment>
<feature type="compositionally biased region" description="Basic and acidic residues" evidence="7">
    <location>
        <begin position="224"/>
        <end position="238"/>
    </location>
</feature>
<dbReference type="SUPFAM" id="SSF51045">
    <property type="entry name" value="WW domain"/>
    <property type="match status" value="2"/>
</dbReference>
<name>A0ABD3QSU0_9STRA</name>
<protein>
    <recommendedName>
        <fullName evidence="8">WW domain-containing protein</fullName>
    </recommendedName>
</protein>
<keyword evidence="4" id="KW-0805">Transcription regulation</keyword>
<evidence type="ECO:0000256" key="2">
    <source>
        <dbReference type="ARBA" id="ARBA00005726"/>
    </source>
</evidence>
<keyword evidence="6" id="KW-0539">Nucleus</keyword>
<reference evidence="9 10" key="1">
    <citation type="journal article" date="2020" name="G3 (Bethesda)">
        <title>Improved Reference Genome for Cyclotella cryptica CCMP332, a Model for Cell Wall Morphogenesis, Salinity Adaptation, and Lipid Production in Diatoms (Bacillariophyta).</title>
        <authorList>
            <person name="Roberts W.R."/>
            <person name="Downey K.M."/>
            <person name="Ruck E.C."/>
            <person name="Traller J.C."/>
            <person name="Alverson A.J."/>
        </authorList>
    </citation>
    <scope>NUCLEOTIDE SEQUENCE [LARGE SCALE GENOMIC DNA]</scope>
    <source>
        <strain evidence="9 10">CCMP332</strain>
    </source>
</reference>
<feature type="region of interest" description="Disordered" evidence="7">
    <location>
        <begin position="129"/>
        <end position="192"/>
    </location>
</feature>
<dbReference type="Gene3D" id="2.20.70.10">
    <property type="match status" value="2"/>
</dbReference>
<evidence type="ECO:0000259" key="8">
    <source>
        <dbReference type="PROSITE" id="PS50020"/>
    </source>
</evidence>
<keyword evidence="3" id="KW-0678">Repressor</keyword>
<dbReference type="CDD" id="cd00201">
    <property type="entry name" value="WW"/>
    <property type="match status" value="2"/>
</dbReference>
<gene>
    <name evidence="9" type="ORF">HJC23_014050</name>
</gene>
<evidence type="ECO:0000313" key="9">
    <source>
        <dbReference type="EMBL" id="KAL3803502.1"/>
    </source>
</evidence>
<dbReference type="GO" id="GO:0005634">
    <property type="term" value="C:nucleus"/>
    <property type="evidence" value="ECO:0007669"/>
    <property type="project" value="UniProtKB-SubCell"/>
</dbReference>
<evidence type="ECO:0000256" key="1">
    <source>
        <dbReference type="ARBA" id="ARBA00004123"/>
    </source>
</evidence>
<accession>A0ABD3QSU0</accession>
<evidence type="ECO:0000256" key="3">
    <source>
        <dbReference type="ARBA" id="ARBA00022491"/>
    </source>
</evidence>
<dbReference type="Pfam" id="PF04858">
    <property type="entry name" value="TH1"/>
    <property type="match status" value="1"/>
</dbReference>
<dbReference type="AlphaFoldDB" id="A0ABD3QSU0"/>
<feature type="domain" description="WW" evidence="8">
    <location>
        <begin position="185"/>
        <end position="218"/>
    </location>
</feature>
<dbReference type="PANTHER" id="PTHR12144:SF0">
    <property type="entry name" value="NEGATIVE ELONGATION FACTOR C_D"/>
    <property type="match status" value="1"/>
</dbReference>
<proteinExistence type="inferred from homology"/>
<evidence type="ECO:0000256" key="5">
    <source>
        <dbReference type="ARBA" id="ARBA00023163"/>
    </source>
</evidence>
<keyword evidence="10" id="KW-1185">Reference proteome</keyword>
<dbReference type="InterPro" id="IPR001202">
    <property type="entry name" value="WW_dom"/>
</dbReference>
<comment type="similarity">
    <text evidence="2">Belongs to the NELF-D family.</text>
</comment>
<evidence type="ECO:0000313" key="10">
    <source>
        <dbReference type="Proteomes" id="UP001516023"/>
    </source>
</evidence>
<evidence type="ECO:0000256" key="7">
    <source>
        <dbReference type="SAM" id="MobiDB-lite"/>
    </source>
</evidence>
<dbReference type="SMART" id="SM00456">
    <property type="entry name" value="WW"/>
    <property type="match status" value="2"/>
</dbReference>
<dbReference type="PROSITE" id="PS01159">
    <property type="entry name" value="WW_DOMAIN_1"/>
    <property type="match status" value="2"/>
</dbReference>
<feature type="domain" description="WW" evidence="8">
    <location>
        <begin position="78"/>
        <end position="105"/>
    </location>
</feature>
<evidence type="ECO:0000256" key="6">
    <source>
        <dbReference type="ARBA" id="ARBA00023242"/>
    </source>
</evidence>
<comment type="caution">
    <text evidence="9">The sequence shown here is derived from an EMBL/GenBank/DDBJ whole genome shotgun (WGS) entry which is preliminary data.</text>
</comment>
<keyword evidence="5" id="KW-0804">Transcription</keyword>
<evidence type="ECO:0000256" key="4">
    <source>
        <dbReference type="ARBA" id="ARBA00023015"/>
    </source>
</evidence>
<organism evidence="9 10">
    <name type="scientific">Cyclotella cryptica</name>
    <dbReference type="NCBI Taxonomy" id="29204"/>
    <lineage>
        <taxon>Eukaryota</taxon>
        <taxon>Sar</taxon>
        <taxon>Stramenopiles</taxon>
        <taxon>Ochrophyta</taxon>
        <taxon>Bacillariophyta</taxon>
        <taxon>Coscinodiscophyceae</taxon>
        <taxon>Thalassiosirophycidae</taxon>
        <taxon>Stephanodiscales</taxon>
        <taxon>Stephanodiscaceae</taxon>
        <taxon>Cyclotella</taxon>
    </lineage>
</organism>
<dbReference type="InterPro" id="IPR036020">
    <property type="entry name" value="WW_dom_sf"/>
</dbReference>
<feature type="compositionally biased region" description="Acidic residues" evidence="7">
    <location>
        <begin position="174"/>
        <end position="188"/>
    </location>
</feature>
<sequence>MFGSCQQEVSGRYHRYLLSTYLDLRPHNPRRPSQTLAQPLTTGYNILSLPFNLSQHRLIATMTTSDDPTEMERTIGDWTAYQDDEGRTYYYNNKTEESTWDPPPGFEDDVVALDAVVDSPASHDVVVNVGEGQDQAPTPRQEDDNDGITRSPGMEDLGDDDDGITRSPTLDEQGNPDDDDVADGEEIGDGWIAYKDDEGRVYYYNSESGETQWDKPDLTSVSKTTEETKTELAAKPDDSGDYMDASPTASDREDDGDEAAKQEETKTDAVDQQQKYDPATVAENFLKEPDAVMESHVLDHISTLVTAVGPQEAGRKVMQSLINGYQGDTAMCGLMGLWLAELKASSVAFHKKAKVNAGPPAANPVLDKGIETEWFNQGADAARYVVEEVVNRLAKERFTKDGGDAIMSLSKKQVAFVDAMIESERWRNLLIDLSASNTDNKLFMYCLQSISNLGHHRAIANRINQSDYFGVLNEMLFAELTLLGKIAVDGYSKHVAESIDTSKGRMGTLIADLRRTCTSTSYTYLYTNELLHELIYQSANQVAKCSADANGLMRAAKKWRRLQEELEDEMLKTQTTGTTFQRKRRVDVTLAMGDLVQRQRRRINPTEPKNELETSYGSSKILLANNLDTAMATFLTRCSLGNPIDKESVENIFKYAYGGSTDRIGDLLIKHPLAITFLLRNMFGTKRIRQLDTRQKCARLLALSVIASERITRSENKSDTLISDEDVLCQILLKASHLCEQVEAMVSFTVLDNVEATDGSVGRQLSAMCIKYSVVAEGALIWAKELALGSEFVTTAGYPTLSPCVLSLARLICIHHPLSRPAVLDVSLIFMSHSNREISHQKMQSIKEQCLRLMIWLSTQGMALSVICAVREKLEKGSSEMDSALVRYFMSCLLETVQPPFSLPFIRTLSGMLLERPCIDTLTSQLFDDHKRSQLSQLIVQFEEAFTAKNVTPSKEDELVLSTLKTYYAPTAVP</sequence>
<dbReference type="EMBL" id="JABMIG020000013">
    <property type="protein sequence ID" value="KAL3803502.1"/>
    <property type="molecule type" value="Genomic_DNA"/>
</dbReference>
<dbReference type="InterPro" id="IPR006942">
    <property type="entry name" value="TH1"/>
</dbReference>
<feature type="region of interest" description="Disordered" evidence="7">
    <location>
        <begin position="208"/>
        <end position="274"/>
    </location>
</feature>
<feature type="compositionally biased region" description="Basic and acidic residues" evidence="7">
    <location>
        <begin position="258"/>
        <end position="269"/>
    </location>
</feature>
<dbReference type="PROSITE" id="PS50020">
    <property type="entry name" value="WW_DOMAIN_2"/>
    <property type="match status" value="2"/>
</dbReference>
<dbReference type="Proteomes" id="UP001516023">
    <property type="component" value="Unassembled WGS sequence"/>
</dbReference>
<dbReference type="PANTHER" id="PTHR12144">
    <property type="entry name" value="NEGATIVE ELONGATION FACTOR D"/>
    <property type="match status" value="1"/>
</dbReference>
<dbReference type="Pfam" id="PF00397">
    <property type="entry name" value="WW"/>
    <property type="match status" value="2"/>
</dbReference>